<evidence type="ECO:0000256" key="1">
    <source>
        <dbReference type="ARBA" id="ARBA00004123"/>
    </source>
</evidence>
<dbReference type="InterPro" id="IPR044827">
    <property type="entry name" value="GBF-like"/>
</dbReference>
<accession>A0AAF0WJK5</accession>
<evidence type="ECO:0000256" key="6">
    <source>
        <dbReference type="ARBA" id="ARBA00023242"/>
    </source>
</evidence>
<dbReference type="EMBL" id="CP093345">
    <property type="protein sequence ID" value="WOG91100.1"/>
    <property type="molecule type" value="Genomic_DNA"/>
</dbReference>
<feature type="domain" description="BZIP" evidence="9">
    <location>
        <begin position="10"/>
        <end position="73"/>
    </location>
</feature>
<keyword evidence="11" id="KW-1185">Reference proteome</keyword>
<organism evidence="10 11">
    <name type="scientific">Daucus carota subsp. sativus</name>
    <name type="common">Carrot</name>
    <dbReference type="NCBI Taxonomy" id="79200"/>
    <lineage>
        <taxon>Eukaryota</taxon>
        <taxon>Viridiplantae</taxon>
        <taxon>Streptophyta</taxon>
        <taxon>Embryophyta</taxon>
        <taxon>Tracheophyta</taxon>
        <taxon>Spermatophyta</taxon>
        <taxon>Magnoliopsida</taxon>
        <taxon>eudicotyledons</taxon>
        <taxon>Gunneridae</taxon>
        <taxon>Pentapetalae</taxon>
        <taxon>asterids</taxon>
        <taxon>campanulids</taxon>
        <taxon>Apiales</taxon>
        <taxon>Apiaceae</taxon>
        <taxon>Apioideae</taxon>
        <taxon>Scandiceae</taxon>
        <taxon>Daucinae</taxon>
        <taxon>Daucus</taxon>
        <taxon>Daucus sect. Daucus</taxon>
    </lineage>
</organism>
<sequence length="361" mass="40606">MNRLTEDQKEARKLRRMLANRLSARQTILKRQARCDELAKKAAELQCENDNLKKEKEVALRKYNSLKSTNERLKAQTGVTEKVEVEEVDETREGSKCNNGHPPTQTSLSTQQYYIFNQPSGVPCVFPYITPGSNIVQSAPQDVNFVASQAPVLANGINCSLLEHDNPLRMSIPVNASYALPYHWFIPPMHHADRVPPQSMDLADKPNVTNQYRRSVADTKKDQRLRHKKIRGEASTSREAIKPSVQGDHEKASGKKPAHKPKVATEAVTNSSSEGNEETVVGMSCASKRRNGARNRRNEAVTCAAATSSSSEEIPQPPLDRLLRRRMDAYSTAAARKRRKEVIKMKNFQYSRQSRVRISSN</sequence>
<protein>
    <recommendedName>
        <fullName evidence="9">BZIP domain-containing protein</fullName>
    </recommendedName>
</protein>
<dbReference type="GO" id="GO:0043565">
    <property type="term" value="F:sequence-specific DNA binding"/>
    <property type="evidence" value="ECO:0007669"/>
    <property type="project" value="InterPro"/>
</dbReference>
<dbReference type="PANTHER" id="PTHR45967">
    <property type="entry name" value="G-BOX-BINDING FACTOR 3-RELATED"/>
    <property type="match status" value="1"/>
</dbReference>
<evidence type="ECO:0000256" key="3">
    <source>
        <dbReference type="ARBA" id="ARBA00023015"/>
    </source>
</evidence>
<evidence type="ECO:0000259" key="9">
    <source>
        <dbReference type="PROSITE" id="PS50217"/>
    </source>
</evidence>
<feature type="coiled-coil region" evidence="7">
    <location>
        <begin position="1"/>
        <end position="76"/>
    </location>
</feature>
<dbReference type="Proteomes" id="UP000077755">
    <property type="component" value="Chromosome 3"/>
</dbReference>
<dbReference type="GO" id="GO:0003700">
    <property type="term" value="F:DNA-binding transcription factor activity"/>
    <property type="evidence" value="ECO:0007669"/>
    <property type="project" value="InterPro"/>
</dbReference>
<dbReference type="SMART" id="SM00338">
    <property type="entry name" value="BRLZ"/>
    <property type="match status" value="1"/>
</dbReference>
<keyword evidence="4" id="KW-0238">DNA-binding</keyword>
<comment type="similarity">
    <text evidence="2">Belongs to the bZIP family.</text>
</comment>
<evidence type="ECO:0000256" key="5">
    <source>
        <dbReference type="ARBA" id="ARBA00023163"/>
    </source>
</evidence>
<comment type="subcellular location">
    <subcellularLocation>
        <location evidence="1">Nucleus</location>
    </subcellularLocation>
</comment>
<dbReference type="CDD" id="cd14702">
    <property type="entry name" value="bZIP_plant_GBF1"/>
    <property type="match status" value="1"/>
</dbReference>
<keyword evidence="6" id="KW-0539">Nucleus</keyword>
<keyword evidence="5" id="KW-0804">Transcription</keyword>
<dbReference type="AlphaFoldDB" id="A0AAF0WJK5"/>
<dbReference type="PROSITE" id="PS50217">
    <property type="entry name" value="BZIP"/>
    <property type="match status" value="1"/>
</dbReference>
<dbReference type="Pfam" id="PF00170">
    <property type="entry name" value="bZIP_1"/>
    <property type="match status" value="1"/>
</dbReference>
<evidence type="ECO:0000256" key="8">
    <source>
        <dbReference type="SAM" id="MobiDB-lite"/>
    </source>
</evidence>
<proteinExistence type="inferred from homology"/>
<evidence type="ECO:0000256" key="4">
    <source>
        <dbReference type="ARBA" id="ARBA00023125"/>
    </source>
</evidence>
<dbReference type="InterPro" id="IPR046347">
    <property type="entry name" value="bZIP_sf"/>
</dbReference>
<evidence type="ECO:0000256" key="7">
    <source>
        <dbReference type="SAM" id="Coils"/>
    </source>
</evidence>
<keyword evidence="3" id="KW-0805">Transcription regulation</keyword>
<evidence type="ECO:0000256" key="2">
    <source>
        <dbReference type="ARBA" id="ARBA00007163"/>
    </source>
</evidence>
<dbReference type="SUPFAM" id="SSF57959">
    <property type="entry name" value="Leucine zipper domain"/>
    <property type="match status" value="1"/>
</dbReference>
<reference evidence="10" key="2">
    <citation type="submission" date="2022-03" db="EMBL/GenBank/DDBJ databases">
        <title>Draft title - Genomic analysis of global carrot germplasm unveils the trajectory of domestication and the origin of high carotenoid orange carrot.</title>
        <authorList>
            <person name="Iorizzo M."/>
            <person name="Ellison S."/>
            <person name="Senalik D."/>
            <person name="Macko-Podgorni A."/>
            <person name="Grzebelus D."/>
            <person name="Bostan H."/>
            <person name="Rolling W."/>
            <person name="Curaba J."/>
            <person name="Simon P."/>
        </authorList>
    </citation>
    <scope>NUCLEOTIDE SEQUENCE</scope>
    <source>
        <tissue evidence="10">Leaf</tissue>
    </source>
</reference>
<evidence type="ECO:0000313" key="11">
    <source>
        <dbReference type="Proteomes" id="UP000077755"/>
    </source>
</evidence>
<dbReference type="InterPro" id="IPR045314">
    <property type="entry name" value="bZIP_plant_GBF1"/>
</dbReference>
<keyword evidence="7" id="KW-0175">Coiled coil</keyword>
<reference evidence="10" key="1">
    <citation type="journal article" date="2016" name="Nat. Genet.">
        <title>A high-quality carrot genome assembly provides new insights into carotenoid accumulation and asterid genome evolution.</title>
        <authorList>
            <person name="Iorizzo M."/>
            <person name="Ellison S."/>
            <person name="Senalik D."/>
            <person name="Zeng P."/>
            <person name="Satapoomin P."/>
            <person name="Huang J."/>
            <person name="Bowman M."/>
            <person name="Iovene M."/>
            <person name="Sanseverino W."/>
            <person name="Cavagnaro P."/>
            <person name="Yildiz M."/>
            <person name="Macko-Podgorni A."/>
            <person name="Moranska E."/>
            <person name="Grzebelus E."/>
            <person name="Grzebelus D."/>
            <person name="Ashrafi H."/>
            <person name="Zheng Z."/>
            <person name="Cheng S."/>
            <person name="Spooner D."/>
            <person name="Van Deynze A."/>
            <person name="Simon P."/>
        </authorList>
    </citation>
    <scope>NUCLEOTIDE SEQUENCE</scope>
    <source>
        <tissue evidence="10">Leaf</tissue>
    </source>
</reference>
<feature type="region of interest" description="Disordered" evidence="8">
    <location>
        <begin position="203"/>
        <end position="275"/>
    </location>
</feature>
<dbReference type="PANTHER" id="PTHR45967:SF28">
    <property type="entry name" value="BASIC-LEUCINE ZIPPER (BZIP) TRANSCRIPTION FACTOR FAMILY PROTEIN"/>
    <property type="match status" value="1"/>
</dbReference>
<evidence type="ECO:0000313" key="10">
    <source>
        <dbReference type="EMBL" id="WOG91100.1"/>
    </source>
</evidence>
<gene>
    <name evidence="10" type="ORF">DCAR_0310348</name>
</gene>
<dbReference type="GO" id="GO:0005634">
    <property type="term" value="C:nucleus"/>
    <property type="evidence" value="ECO:0007669"/>
    <property type="project" value="UniProtKB-SubCell"/>
</dbReference>
<name>A0AAF0WJK5_DAUCS</name>
<dbReference type="InterPro" id="IPR004827">
    <property type="entry name" value="bZIP"/>
</dbReference>